<dbReference type="Proteomes" id="UP000245507">
    <property type="component" value="Unassembled WGS sequence"/>
</dbReference>
<dbReference type="EMBL" id="QGDD01000009">
    <property type="protein sequence ID" value="PWN01376.1"/>
    <property type="molecule type" value="Genomic_DNA"/>
</dbReference>
<evidence type="ECO:0000256" key="1">
    <source>
        <dbReference type="SAM" id="Phobius"/>
    </source>
</evidence>
<feature type="transmembrane region" description="Helical" evidence="1">
    <location>
        <begin position="75"/>
        <end position="95"/>
    </location>
</feature>
<protein>
    <recommendedName>
        <fullName evidence="2">Linalool dehydratase/isomerase domain-containing protein</fullName>
    </recommendedName>
</protein>
<keyword evidence="1" id="KW-0812">Transmembrane</keyword>
<feature type="transmembrane region" description="Helical" evidence="1">
    <location>
        <begin position="33"/>
        <end position="55"/>
    </location>
</feature>
<comment type="caution">
    <text evidence="3">The sequence shown here is derived from an EMBL/GenBank/DDBJ whole genome shotgun (WGS) entry which is preliminary data.</text>
</comment>
<feature type="transmembrane region" description="Helical" evidence="1">
    <location>
        <begin position="102"/>
        <end position="118"/>
    </location>
</feature>
<keyword evidence="4" id="KW-1185">Reference proteome</keyword>
<dbReference type="OrthoDB" id="3561361at2"/>
<reference evidence="3 4" key="1">
    <citation type="submission" date="2018-05" db="EMBL/GenBank/DDBJ databases">
        <title>Nocardioides silvaticus genome.</title>
        <authorList>
            <person name="Li C."/>
            <person name="Wang G."/>
        </authorList>
    </citation>
    <scope>NUCLEOTIDE SEQUENCE [LARGE SCALE GENOMIC DNA]</scope>
    <source>
        <strain evidence="3 4">CCTCC AB 2018079</strain>
    </source>
</reference>
<accession>A0A316TNQ7</accession>
<feature type="transmembrane region" description="Helical" evidence="1">
    <location>
        <begin position="124"/>
        <end position="144"/>
    </location>
</feature>
<keyword evidence="1" id="KW-0472">Membrane</keyword>
<evidence type="ECO:0000313" key="3">
    <source>
        <dbReference type="EMBL" id="PWN01376.1"/>
    </source>
</evidence>
<organism evidence="3 4">
    <name type="scientific">Nocardioides silvaticus</name>
    <dbReference type="NCBI Taxonomy" id="2201891"/>
    <lineage>
        <taxon>Bacteria</taxon>
        <taxon>Bacillati</taxon>
        <taxon>Actinomycetota</taxon>
        <taxon>Actinomycetes</taxon>
        <taxon>Propionibacteriales</taxon>
        <taxon>Nocardioidaceae</taxon>
        <taxon>Nocardioides</taxon>
    </lineage>
</organism>
<proteinExistence type="predicted"/>
<gene>
    <name evidence="3" type="ORF">DJ010_17555</name>
</gene>
<name>A0A316TNQ7_9ACTN</name>
<dbReference type="AlphaFoldDB" id="A0A316TNQ7"/>
<dbReference type="RefSeq" id="WP_109696187.1">
    <property type="nucleotide sequence ID" value="NZ_QGDD01000009.1"/>
</dbReference>
<sequence length="639" mass="69848">MTTTVADERVRLLLPVPPRAVPPTTARRQRRAIAAYAVLWLVSALPGLLGLGSGWTAAGLGLALPGGGLAYGGSPLLAVAAALAVVLSVFVWWAAGPTVLPPLVWVGSAALGGVLSGGEDDLRVLPWVVVLAVGPALVLAAVLAHRVRHARQVRASERINERLGQVEFVITGPPGLDVRVPVAEHTEADLAHLRYALDLALQPVDSFEGFTKIDQFREAATRYQCNALGYSLAMSQFTRTPAFTGYLAEAQRNAIVKLLDRRIWGYWALENAWGNLDLDRDPVDNRENIMLTGFHGLMVGMYESLNDDRFSRPGALTYRWSDDVGYSNDYGTLAASIHRNVQRSPYALFPCEPNWIYTVCNTFGMNTMLSHDRLHGTGYFAEVEDRLRTSYETEFLRPDGRIIGVRSSHLGLSWNLWSGPAIQTTTSFWMHAALPDIAQRTWWLLREQLREQDGTVTTRPGVANRLDPGNYQLGKDIYSRVVLMMAARELGDEELAARVQRSLDEGEEIAEAAGARRYAGASGMTNLYANLGRFGRHSALRDLVRYGAPDAWRQGPVLAEAAYPDVLVARAVTDGHALDLVLRPGAGPVRTVLLLDRLVPGREYDVLGAAEDLVVAAPDGTAVLEVDLSGRHEVRASPR</sequence>
<keyword evidence="1" id="KW-1133">Transmembrane helix</keyword>
<evidence type="ECO:0000259" key="2">
    <source>
        <dbReference type="Pfam" id="PF18566"/>
    </source>
</evidence>
<feature type="domain" description="Linalool dehydratase/isomerase" evidence="2">
    <location>
        <begin position="222"/>
        <end position="522"/>
    </location>
</feature>
<dbReference type="InterPro" id="IPR041411">
    <property type="entry name" value="Ldi"/>
</dbReference>
<dbReference type="Pfam" id="PF18566">
    <property type="entry name" value="Ldi"/>
    <property type="match status" value="1"/>
</dbReference>
<evidence type="ECO:0000313" key="4">
    <source>
        <dbReference type="Proteomes" id="UP000245507"/>
    </source>
</evidence>